<accession>A0A8H4XDD4</accession>
<evidence type="ECO:0000313" key="5">
    <source>
        <dbReference type="EMBL" id="KAF4970250.1"/>
    </source>
</evidence>
<feature type="transmembrane region" description="Helical" evidence="2">
    <location>
        <begin position="349"/>
        <end position="378"/>
    </location>
</feature>
<dbReference type="Pfam" id="PF25550">
    <property type="entry name" value="DUF7928"/>
    <property type="match status" value="1"/>
</dbReference>
<protein>
    <recommendedName>
        <fullName evidence="7">Glycosyltransferase 2-like domain-containing protein</fullName>
    </recommendedName>
</protein>
<dbReference type="Pfam" id="PF13632">
    <property type="entry name" value="Glyco_trans_2_3"/>
    <property type="match status" value="1"/>
</dbReference>
<reference evidence="5" key="2">
    <citation type="submission" date="2020-05" db="EMBL/GenBank/DDBJ databases">
        <authorList>
            <person name="Kim H.-S."/>
            <person name="Proctor R.H."/>
            <person name="Brown D.W."/>
        </authorList>
    </citation>
    <scope>NUCLEOTIDE SEQUENCE</scope>
    <source>
        <strain evidence="5">NRRL 22465</strain>
    </source>
</reference>
<feature type="domain" description="Glycosyltransferase 2-like" evidence="3">
    <location>
        <begin position="616"/>
        <end position="827"/>
    </location>
</feature>
<dbReference type="EMBL" id="JABEYC010001033">
    <property type="protein sequence ID" value="KAF4970250.1"/>
    <property type="molecule type" value="Genomic_DNA"/>
</dbReference>
<feature type="domain" description="DUF7928" evidence="4">
    <location>
        <begin position="119"/>
        <end position="243"/>
    </location>
</feature>
<feature type="region of interest" description="Disordered" evidence="1">
    <location>
        <begin position="509"/>
        <end position="531"/>
    </location>
</feature>
<keyword evidence="2" id="KW-0472">Membrane</keyword>
<dbReference type="InterPro" id="IPR057688">
    <property type="entry name" value="DUF7928"/>
</dbReference>
<evidence type="ECO:0000259" key="3">
    <source>
        <dbReference type="Pfam" id="PF13632"/>
    </source>
</evidence>
<dbReference type="SUPFAM" id="SSF53448">
    <property type="entry name" value="Nucleotide-diphospho-sugar transferases"/>
    <property type="match status" value="1"/>
</dbReference>
<keyword evidence="2" id="KW-1133">Transmembrane helix</keyword>
<sequence>MADLGNQSLISSSETTNTHQQPGQRQDMDSSSRPASTAKGLPTSSYQGAEPARPSYPSSPFRPISDHLLSAPNSRAVSRASSLYDNPMDDPSLVAKYVSRRATLLGFFEDPEGRSLASGHSETCIAVKTPDDNYVFQPSDINPMLALAVARLEAKAVLSMTSDAILAIIDSLQHHQTELFVEATGARISIASSLEAIRPDLAVNSKACLVVRERVMLVWSSNPRTIVNVAHDTETQLLGLSFSPSPTPNILSRRSSFTKYSNRPQTGSVVVRGAIDEKNEIYKKAVALEEGVEEGDDGIDVEGNAPRRPTLYLHALKMGFTIMLVIITQSISLSKLLNQYYWDGGKLRFTLVATMPALAVFSLFFFSSIVTGFFQLLLPVSPCQKNSKFHSAVKPNAKRYRDYELPHITIQMPVYKEGLKGYVNISMDSSVISDSSSVIAPTMVSVMAAIQYYEERGGTASVFINDDGMQCIQPELAEARRQYYRENGIGYTARLPHAKQQNKGSWFSWFNKSDAPQDNEQEKGSLSPQDLSNKIGFERKGKFKKASNMNYGLAFSNRVEDEMSRLSGLECEKRGCAEADLTVEDDDEVYGQALQNILGEDEGRTWAEGNIRIGELILIIDCDTRVPIDCLLYGALEMHESPEVAILQHASGVMQVVHNTFENGITYFTNVIYTAIKYGCGQGDIAPFVGHNAFLRWKAVQSVAFVDTDGKTKWWSESHVSEDFDIALRIQVAGMTCRLASYDNGEFKEGVSLTLYDELTRWEKYSYGSNELLFNPFYQWIYKGPVTRVFLRFLWSDIPVTSKATIIAYMFTYHAISAGMFLTVVNYFVIGLFPDVVDHYYTSSFGIWVGLAVVFNAFGSVAFAMLRHKLKEATFWRALAEALKWVPFLALFFGGISINCAKALLCHAFSINIEWSSTAKEVGPTGFYIGLGKMIKTFRYTWGICLILAAVIIYMAVGAPWGWTITPGPHSTATIAIIPLALQIGCAFFLPFFLGVN</sequence>
<name>A0A8H4XDD4_9HYPO</name>
<dbReference type="OrthoDB" id="38531at2759"/>
<dbReference type="PANTHER" id="PTHR35408">
    <property type="entry name" value="CHROMOSOME 15, WHOLE GENOME SHOTGUN SEQUENCE"/>
    <property type="match status" value="1"/>
</dbReference>
<feature type="transmembrane region" description="Helical" evidence="2">
    <location>
        <begin position="975"/>
        <end position="996"/>
    </location>
</feature>
<organism evidence="5 6">
    <name type="scientific">Fusarium zealandicum</name>
    <dbReference type="NCBI Taxonomy" id="1053134"/>
    <lineage>
        <taxon>Eukaryota</taxon>
        <taxon>Fungi</taxon>
        <taxon>Dikarya</taxon>
        <taxon>Ascomycota</taxon>
        <taxon>Pezizomycotina</taxon>
        <taxon>Sordariomycetes</taxon>
        <taxon>Hypocreomycetidae</taxon>
        <taxon>Hypocreales</taxon>
        <taxon>Nectriaceae</taxon>
        <taxon>Fusarium</taxon>
        <taxon>Fusarium staphyleae species complex</taxon>
    </lineage>
</organism>
<evidence type="ECO:0000259" key="4">
    <source>
        <dbReference type="Pfam" id="PF25550"/>
    </source>
</evidence>
<proteinExistence type="predicted"/>
<dbReference type="InterPro" id="IPR001173">
    <property type="entry name" value="Glyco_trans_2-like"/>
</dbReference>
<evidence type="ECO:0008006" key="7">
    <source>
        <dbReference type="Google" id="ProtNLM"/>
    </source>
</evidence>
<dbReference type="InterPro" id="IPR029044">
    <property type="entry name" value="Nucleotide-diphossugar_trans"/>
</dbReference>
<feature type="transmembrane region" description="Helical" evidence="2">
    <location>
        <begin position="806"/>
        <end position="833"/>
    </location>
</feature>
<evidence type="ECO:0000313" key="6">
    <source>
        <dbReference type="Proteomes" id="UP000635477"/>
    </source>
</evidence>
<feature type="transmembrane region" description="Helical" evidence="2">
    <location>
        <begin position="318"/>
        <end position="337"/>
    </location>
</feature>
<feature type="region of interest" description="Disordered" evidence="1">
    <location>
        <begin position="1"/>
        <end position="67"/>
    </location>
</feature>
<dbReference type="Proteomes" id="UP000635477">
    <property type="component" value="Unassembled WGS sequence"/>
</dbReference>
<dbReference type="AlphaFoldDB" id="A0A8H4XDD4"/>
<dbReference type="PANTHER" id="PTHR35408:SF2">
    <property type="entry name" value="GLYCOSYLTRANSFERASE 2-LIKE DOMAIN-CONTAINING PROTEIN"/>
    <property type="match status" value="1"/>
</dbReference>
<feature type="compositionally biased region" description="Polar residues" evidence="1">
    <location>
        <begin position="1"/>
        <end position="35"/>
    </location>
</feature>
<gene>
    <name evidence="5" type="ORF">FZEAL_10085</name>
</gene>
<evidence type="ECO:0000256" key="1">
    <source>
        <dbReference type="SAM" id="MobiDB-lite"/>
    </source>
</evidence>
<comment type="caution">
    <text evidence="5">The sequence shown here is derived from an EMBL/GenBank/DDBJ whole genome shotgun (WGS) entry which is preliminary data.</text>
</comment>
<reference evidence="5" key="1">
    <citation type="journal article" date="2020" name="BMC Genomics">
        <title>Correction to: Identification and distribution of gene clusters required for synthesis of sphingolipid metabolism inhibitors in diverse species of the filamentous fungus Fusarium.</title>
        <authorList>
            <person name="Kim H.S."/>
            <person name="Lohmar J.M."/>
            <person name="Busman M."/>
            <person name="Brown D.W."/>
            <person name="Naumann T.A."/>
            <person name="Divon H.H."/>
            <person name="Lysoe E."/>
            <person name="Uhlig S."/>
            <person name="Proctor R.H."/>
        </authorList>
    </citation>
    <scope>NUCLEOTIDE SEQUENCE</scope>
    <source>
        <strain evidence="5">NRRL 22465</strain>
    </source>
</reference>
<evidence type="ECO:0000256" key="2">
    <source>
        <dbReference type="SAM" id="Phobius"/>
    </source>
</evidence>
<feature type="transmembrane region" description="Helical" evidence="2">
    <location>
        <begin position="885"/>
        <end position="905"/>
    </location>
</feature>
<keyword evidence="2" id="KW-0812">Transmembrane</keyword>
<feature type="transmembrane region" description="Helical" evidence="2">
    <location>
        <begin position="845"/>
        <end position="865"/>
    </location>
</feature>
<keyword evidence="6" id="KW-1185">Reference proteome</keyword>
<feature type="transmembrane region" description="Helical" evidence="2">
    <location>
        <begin position="940"/>
        <end position="963"/>
    </location>
</feature>
<dbReference type="Gene3D" id="3.90.550.10">
    <property type="entry name" value="Spore Coat Polysaccharide Biosynthesis Protein SpsA, Chain A"/>
    <property type="match status" value="1"/>
</dbReference>